<feature type="transmembrane region" description="Helical" evidence="6">
    <location>
        <begin position="145"/>
        <end position="163"/>
    </location>
</feature>
<dbReference type="PROSITE" id="PS50026">
    <property type="entry name" value="EGF_3"/>
    <property type="match status" value="1"/>
</dbReference>
<dbReference type="SMART" id="SM00179">
    <property type="entry name" value="EGF_CA"/>
    <property type="match status" value="1"/>
</dbReference>
<keyword evidence="1 5" id="KW-0245">EGF-like domain</keyword>
<evidence type="ECO:0000256" key="1">
    <source>
        <dbReference type="ARBA" id="ARBA00022536"/>
    </source>
</evidence>
<keyword evidence="6" id="KW-1133">Transmembrane helix</keyword>
<evidence type="ECO:0000256" key="5">
    <source>
        <dbReference type="PROSITE-ProRule" id="PRU00076"/>
    </source>
</evidence>
<dbReference type="PROSITE" id="PS01187">
    <property type="entry name" value="EGF_CA"/>
    <property type="match status" value="1"/>
</dbReference>
<evidence type="ECO:0000256" key="6">
    <source>
        <dbReference type="SAM" id="Phobius"/>
    </source>
</evidence>
<feature type="domain" description="EGF-like" evidence="7">
    <location>
        <begin position="58"/>
        <end position="97"/>
    </location>
</feature>
<comment type="caution">
    <text evidence="5">Lacks conserved residue(s) required for the propagation of feature annotation.</text>
</comment>
<keyword evidence="6" id="KW-0472">Membrane</keyword>
<dbReference type="InterPro" id="IPR000742">
    <property type="entry name" value="EGF"/>
</dbReference>
<proteinExistence type="predicted"/>
<dbReference type="InterPro" id="IPR018097">
    <property type="entry name" value="EGF_Ca-bd_CS"/>
</dbReference>
<dbReference type="CDD" id="cd00054">
    <property type="entry name" value="EGF_CA"/>
    <property type="match status" value="1"/>
</dbReference>
<dbReference type="GO" id="GO:0030855">
    <property type="term" value="P:epithelial cell differentiation"/>
    <property type="evidence" value="ECO:0007669"/>
    <property type="project" value="UniProtKB-ARBA"/>
</dbReference>
<organism evidence="8 9">
    <name type="scientific">Scophthalmus maximus</name>
    <name type="common">Turbot</name>
    <name type="synonym">Psetta maxima</name>
    <dbReference type="NCBI Taxonomy" id="52904"/>
    <lineage>
        <taxon>Eukaryota</taxon>
        <taxon>Metazoa</taxon>
        <taxon>Chordata</taxon>
        <taxon>Craniata</taxon>
        <taxon>Vertebrata</taxon>
        <taxon>Euteleostomi</taxon>
        <taxon>Actinopterygii</taxon>
        <taxon>Neopterygii</taxon>
        <taxon>Teleostei</taxon>
        <taxon>Neoteleostei</taxon>
        <taxon>Acanthomorphata</taxon>
        <taxon>Carangaria</taxon>
        <taxon>Pleuronectiformes</taxon>
        <taxon>Pleuronectoidei</taxon>
        <taxon>Scophthalmidae</taxon>
        <taxon>Scophthalmus</taxon>
    </lineage>
</organism>
<keyword evidence="2" id="KW-0732">Signal</keyword>
<evidence type="ECO:0000256" key="4">
    <source>
        <dbReference type="ARBA" id="ARBA00023157"/>
    </source>
</evidence>
<keyword evidence="6" id="KW-0812">Transmembrane</keyword>
<protein>
    <recommendedName>
        <fullName evidence="7">EGF-like domain-containing protein</fullName>
    </recommendedName>
</protein>
<dbReference type="FunFam" id="2.10.25.10:FF:000038">
    <property type="entry name" value="Fibrillin 2"/>
    <property type="match status" value="1"/>
</dbReference>
<dbReference type="Pfam" id="PF07645">
    <property type="entry name" value="EGF_CA"/>
    <property type="match status" value="1"/>
</dbReference>
<comment type="caution">
    <text evidence="8">The sequence shown here is derived from an EMBL/GenBank/DDBJ whole genome shotgun (WGS) entry which is preliminary data.</text>
</comment>
<sequence length="177" mass="19487">MGSGPARCKKCARGYRLKGAKCLGNQTLYLAHTFVHRRLPLDFLLMYFDCLSLLPCTDVDECNERAIACPGLNEACINEEGSFHCDCADGYIRRDSICVENKPPADPEKGLFDDMTDDEVLVLQQMFFGVVICALATLAAKGDMVFTAIFIGGVAAMAGYWLTEKGDYMLDGFLKGR</sequence>
<gene>
    <name evidence="8" type="ORF">F2P81_025831</name>
</gene>
<evidence type="ECO:0000313" key="9">
    <source>
        <dbReference type="Proteomes" id="UP000438429"/>
    </source>
</evidence>
<dbReference type="InterPro" id="IPR001881">
    <property type="entry name" value="EGF-like_Ca-bd_dom"/>
</dbReference>
<dbReference type="PROSITE" id="PS00010">
    <property type="entry name" value="ASX_HYDROXYL"/>
    <property type="match status" value="1"/>
</dbReference>
<dbReference type="Gene3D" id="2.10.25.10">
    <property type="entry name" value="Laminin"/>
    <property type="match status" value="1"/>
</dbReference>
<keyword evidence="4" id="KW-1015">Disulfide bond</keyword>
<keyword evidence="3" id="KW-0677">Repeat</keyword>
<evidence type="ECO:0000259" key="7">
    <source>
        <dbReference type="PROSITE" id="PS50026"/>
    </source>
</evidence>
<evidence type="ECO:0000256" key="2">
    <source>
        <dbReference type="ARBA" id="ARBA00022729"/>
    </source>
</evidence>
<dbReference type="EMBL" id="VEVO01001017">
    <property type="protein sequence ID" value="KAF0021916.1"/>
    <property type="molecule type" value="Genomic_DNA"/>
</dbReference>
<dbReference type="InterPro" id="IPR049883">
    <property type="entry name" value="NOTCH1_EGF-like"/>
</dbReference>
<accession>A0A6A4RHG1</accession>
<dbReference type="GO" id="GO:0005509">
    <property type="term" value="F:calcium ion binding"/>
    <property type="evidence" value="ECO:0007669"/>
    <property type="project" value="InterPro"/>
</dbReference>
<evidence type="ECO:0000313" key="8">
    <source>
        <dbReference type="EMBL" id="KAF0021916.1"/>
    </source>
</evidence>
<name>A0A6A4RHG1_SCOMX</name>
<feature type="transmembrane region" description="Helical" evidence="6">
    <location>
        <begin position="120"/>
        <end position="139"/>
    </location>
</feature>
<evidence type="ECO:0000256" key="3">
    <source>
        <dbReference type="ARBA" id="ARBA00022737"/>
    </source>
</evidence>
<dbReference type="InterPro" id="IPR000152">
    <property type="entry name" value="EGF-type_Asp/Asn_hydroxyl_site"/>
</dbReference>
<dbReference type="SUPFAM" id="SSF57196">
    <property type="entry name" value="EGF/Laminin"/>
    <property type="match status" value="1"/>
</dbReference>
<dbReference type="AlphaFoldDB" id="A0A6A4RHG1"/>
<dbReference type="Proteomes" id="UP000438429">
    <property type="component" value="Unassembled WGS sequence"/>
</dbReference>
<reference evidence="8 9" key="1">
    <citation type="submission" date="2019-06" db="EMBL/GenBank/DDBJ databases">
        <title>Draft genomes of female and male turbot (Scophthalmus maximus).</title>
        <authorList>
            <person name="Xu H."/>
            <person name="Xu X.-W."/>
            <person name="Shao C."/>
            <person name="Chen S."/>
        </authorList>
    </citation>
    <scope>NUCLEOTIDE SEQUENCE [LARGE SCALE GENOMIC DNA]</scope>
    <source>
        <strain evidence="8">Ysfricsl-2016a</strain>
        <tissue evidence="8">Blood</tissue>
    </source>
</reference>